<dbReference type="InterPro" id="IPR009050">
    <property type="entry name" value="Globin-like_sf"/>
</dbReference>
<dbReference type="Pfam" id="PF01152">
    <property type="entry name" value="Bac_globin"/>
    <property type="match status" value="1"/>
</dbReference>
<keyword evidence="2" id="KW-0349">Heme</keyword>
<comment type="similarity">
    <text evidence="5">Belongs to the truncated hemoglobin family. Group II subfamily.</text>
</comment>
<organism evidence="6 7">
    <name type="scientific">Lentisphaera profundi</name>
    <dbReference type="NCBI Taxonomy" id="1658616"/>
    <lineage>
        <taxon>Bacteria</taxon>
        <taxon>Pseudomonadati</taxon>
        <taxon>Lentisphaerota</taxon>
        <taxon>Lentisphaeria</taxon>
        <taxon>Lentisphaerales</taxon>
        <taxon>Lentisphaeraceae</taxon>
        <taxon>Lentisphaera</taxon>
    </lineage>
</organism>
<evidence type="ECO:0000313" key="7">
    <source>
        <dbReference type="Proteomes" id="UP001214250"/>
    </source>
</evidence>
<dbReference type="EMBL" id="CP117812">
    <property type="protein sequence ID" value="WDE98451.1"/>
    <property type="molecule type" value="Genomic_DNA"/>
</dbReference>
<accession>A0ABY7VW37</accession>
<gene>
    <name evidence="6" type="ORF">PQO03_21815</name>
</gene>
<evidence type="ECO:0000256" key="4">
    <source>
        <dbReference type="ARBA" id="ARBA00023004"/>
    </source>
</evidence>
<dbReference type="InterPro" id="IPR012292">
    <property type="entry name" value="Globin/Proto"/>
</dbReference>
<dbReference type="PANTHER" id="PTHR47366">
    <property type="entry name" value="TWO-ON-TWO HEMOGLOBIN-3"/>
    <property type="match status" value="1"/>
</dbReference>
<dbReference type="Gene3D" id="1.10.490.10">
    <property type="entry name" value="Globins"/>
    <property type="match status" value="1"/>
</dbReference>
<name>A0ABY7VW37_9BACT</name>
<dbReference type="CDD" id="cd14774">
    <property type="entry name" value="TrHb2_HGbIV-like_O"/>
    <property type="match status" value="1"/>
</dbReference>
<keyword evidence="4" id="KW-0408">Iron</keyword>
<keyword evidence="3" id="KW-0479">Metal-binding</keyword>
<dbReference type="PANTHER" id="PTHR47366:SF1">
    <property type="entry name" value="TWO-ON-TWO HEMOGLOBIN-3"/>
    <property type="match status" value="1"/>
</dbReference>
<evidence type="ECO:0000256" key="1">
    <source>
        <dbReference type="ARBA" id="ARBA00022448"/>
    </source>
</evidence>
<evidence type="ECO:0008006" key="8">
    <source>
        <dbReference type="Google" id="ProtNLM"/>
    </source>
</evidence>
<dbReference type="RefSeq" id="WP_274153322.1">
    <property type="nucleotide sequence ID" value="NZ_CP117812.1"/>
</dbReference>
<sequence length="136" mass="15696">MNGPPQVDPPNPEIYTLMGEENIFKLLHDVYDEFAVSSIKEMFPTDPEGLQEAADKSACFFVGLCGGPPLYHQRYGNPMLRRRHFPFPIDMNSRDVWLACFLKVLKHPEKYDFPEQHIDSFIGFIAGFSPWMVNKE</sequence>
<reference evidence="6 7" key="1">
    <citation type="submission" date="2023-02" db="EMBL/GenBank/DDBJ databases">
        <title>Genome sequence of Lentisphaera profundi SAORIC-696.</title>
        <authorList>
            <person name="Kim e."/>
            <person name="Cho J.-C."/>
            <person name="Choi A."/>
            <person name="Kang I."/>
        </authorList>
    </citation>
    <scope>NUCLEOTIDE SEQUENCE [LARGE SCALE GENOMIC DNA]</scope>
    <source>
        <strain evidence="6 7">SAORIC-696</strain>
    </source>
</reference>
<evidence type="ECO:0000256" key="3">
    <source>
        <dbReference type="ARBA" id="ARBA00022723"/>
    </source>
</evidence>
<keyword evidence="1" id="KW-0813">Transport</keyword>
<dbReference type="InterPro" id="IPR044203">
    <property type="entry name" value="GlbO/GLB3-like"/>
</dbReference>
<evidence type="ECO:0000256" key="2">
    <source>
        <dbReference type="ARBA" id="ARBA00022617"/>
    </source>
</evidence>
<keyword evidence="7" id="KW-1185">Reference proteome</keyword>
<dbReference type="SUPFAM" id="SSF46458">
    <property type="entry name" value="Globin-like"/>
    <property type="match status" value="1"/>
</dbReference>
<dbReference type="Proteomes" id="UP001214250">
    <property type="component" value="Chromosome 2"/>
</dbReference>
<evidence type="ECO:0000313" key="6">
    <source>
        <dbReference type="EMBL" id="WDE98451.1"/>
    </source>
</evidence>
<dbReference type="InterPro" id="IPR001486">
    <property type="entry name" value="Hemoglobin_trunc"/>
</dbReference>
<evidence type="ECO:0000256" key="5">
    <source>
        <dbReference type="ARBA" id="ARBA00034496"/>
    </source>
</evidence>
<protein>
    <recommendedName>
        <fullName evidence="8">Globin</fullName>
    </recommendedName>
</protein>
<proteinExistence type="inferred from homology"/>